<reference evidence="1" key="1">
    <citation type="journal article" date="2023" name="Mol. Phylogenet. Evol.">
        <title>Genome-scale phylogeny and comparative genomics of the fungal order Sordariales.</title>
        <authorList>
            <person name="Hensen N."/>
            <person name="Bonometti L."/>
            <person name="Westerberg I."/>
            <person name="Brannstrom I.O."/>
            <person name="Guillou S."/>
            <person name="Cros-Aarteil S."/>
            <person name="Calhoun S."/>
            <person name="Haridas S."/>
            <person name="Kuo A."/>
            <person name="Mondo S."/>
            <person name="Pangilinan J."/>
            <person name="Riley R."/>
            <person name="LaButti K."/>
            <person name="Andreopoulos B."/>
            <person name="Lipzen A."/>
            <person name="Chen C."/>
            <person name="Yan M."/>
            <person name="Daum C."/>
            <person name="Ng V."/>
            <person name="Clum A."/>
            <person name="Steindorff A."/>
            <person name="Ohm R.A."/>
            <person name="Martin F."/>
            <person name="Silar P."/>
            <person name="Natvig D.O."/>
            <person name="Lalanne C."/>
            <person name="Gautier V."/>
            <person name="Ament-Velasquez S.L."/>
            <person name="Kruys A."/>
            <person name="Hutchinson M.I."/>
            <person name="Powell A.J."/>
            <person name="Barry K."/>
            <person name="Miller A.N."/>
            <person name="Grigoriev I.V."/>
            <person name="Debuchy R."/>
            <person name="Gladieux P."/>
            <person name="Hiltunen Thoren M."/>
            <person name="Johannesson H."/>
        </authorList>
    </citation>
    <scope>NUCLEOTIDE SEQUENCE</scope>
    <source>
        <strain evidence="1">CBS 757.83</strain>
    </source>
</reference>
<name>A0AAN6SXS9_9PEZI</name>
<comment type="caution">
    <text evidence="1">The sequence shown here is derived from an EMBL/GenBank/DDBJ whole genome shotgun (WGS) entry which is preliminary data.</text>
</comment>
<gene>
    <name evidence="1" type="ORF">N658DRAFT_500094</name>
</gene>
<dbReference type="EMBL" id="MU863668">
    <property type="protein sequence ID" value="KAK4097780.1"/>
    <property type="molecule type" value="Genomic_DNA"/>
</dbReference>
<evidence type="ECO:0000313" key="1">
    <source>
        <dbReference type="EMBL" id="KAK4097780.1"/>
    </source>
</evidence>
<keyword evidence="2" id="KW-1185">Reference proteome</keyword>
<feature type="non-terminal residue" evidence="1">
    <location>
        <position position="102"/>
    </location>
</feature>
<accession>A0AAN6SXS9</accession>
<dbReference type="AlphaFoldDB" id="A0AAN6SXS9"/>
<sequence>MADKMKDWAEANQVIIEPVYEPRFFLFKRDTTIEDTTIVWTRKRQTSLLVPLFKGTTEVSVRVRGSDAEYRTEWNCESVLHLDEDTGIRPLTGDLVFHYNLF</sequence>
<reference evidence="1" key="2">
    <citation type="submission" date="2023-05" db="EMBL/GenBank/DDBJ databases">
        <authorList>
            <consortium name="Lawrence Berkeley National Laboratory"/>
            <person name="Steindorff A."/>
            <person name="Hensen N."/>
            <person name="Bonometti L."/>
            <person name="Westerberg I."/>
            <person name="Brannstrom I.O."/>
            <person name="Guillou S."/>
            <person name="Cros-Aarteil S."/>
            <person name="Calhoun S."/>
            <person name="Haridas S."/>
            <person name="Kuo A."/>
            <person name="Mondo S."/>
            <person name="Pangilinan J."/>
            <person name="Riley R."/>
            <person name="Labutti K."/>
            <person name="Andreopoulos B."/>
            <person name="Lipzen A."/>
            <person name="Chen C."/>
            <person name="Yanf M."/>
            <person name="Daum C."/>
            <person name="Ng V."/>
            <person name="Clum A."/>
            <person name="Ohm R."/>
            <person name="Martin F."/>
            <person name="Silar P."/>
            <person name="Natvig D."/>
            <person name="Lalanne C."/>
            <person name="Gautier V."/>
            <person name="Ament-Velasquez S.L."/>
            <person name="Kruys A."/>
            <person name="Hutchinson M.I."/>
            <person name="Powell A.J."/>
            <person name="Barry K."/>
            <person name="Miller A.N."/>
            <person name="Grigoriev I.V."/>
            <person name="Debuchy R."/>
            <person name="Gladieux P."/>
            <person name="Thoren M.H."/>
            <person name="Johannesson H."/>
        </authorList>
    </citation>
    <scope>NUCLEOTIDE SEQUENCE</scope>
    <source>
        <strain evidence="1">CBS 757.83</strain>
    </source>
</reference>
<organism evidence="1 2">
    <name type="scientific">Parathielavia hyrcaniae</name>
    <dbReference type="NCBI Taxonomy" id="113614"/>
    <lineage>
        <taxon>Eukaryota</taxon>
        <taxon>Fungi</taxon>
        <taxon>Dikarya</taxon>
        <taxon>Ascomycota</taxon>
        <taxon>Pezizomycotina</taxon>
        <taxon>Sordariomycetes</taxon>
        <taxon>Sordariomycetidae</taxon>
        <taxon>Sordariales</taxon>
        <taxon>Chaetomiaceae</taxon>
        <taxon>Parathielavia</taxon>
    </lineage>
</organism>
<protein>
    <submittedName>
        <fullName evidence="1">Uncharacterized protein</fullName>
    </submittedName>
</protein>
<evidence type="ECO:0000313" key="2">
    <source>
        <dbReference type="Proteomes" id="UP001305647"/>
    </source>
</evidence>
<dbReference type="Proteomes" id="UP001305647">
    <property type="component" value="Unassembled WGS sequence"/>
</dbReference>
<proteinExistence type="predicted"/>